<comment type="caution">
    <text evidence="2">The sequence shown here is derived from an EMBL/GenBank/DDBJ whole genome shotgun (WGS) entry which is preliminary data.</text>
</comment>
<dbReference type="AlphaFoldDB" id="A0A1Q5P356"/>
<dbReference type="RefSeq" id="WP_073711415.1">
    <property type="nucleotide sequence ID" value="NZ_MRWQ01000006.1"/>
</dbReference>
<dbReference type="EMBL" id="MRWQ01000006">
    <property type="protein sequence ID" value="OKL36690.1"/>
    <property type="molecule type" value="Genomic_DNA"/>
</dbReference>
<reference evidence="2 3" key="1">
    <citation type="submission" date="2016-12" db="EMBL/GenBank/DDBJ databases">
        <title>Domibacillus sp. SAOS 44 whole genome sequencing.</title>
        <authorList>
            <person name="Verma A."/>
            <person name="Krishnamurthi S."/>
        </authorList>
    </citation>
    <scope>NUCLEOTIDE SEQUENCE [LARGE SCALE GENOMIC DNA]</scope>
    <source>
        <strain evidence="2 3">SAOS 44</strain>
    </source>
</reference>
<evidence type="ECO:0000256" key="1">
    <source>
        <dbReference type="SAM" id="MobiDB-lite"/>
    </source>
</evidence>
<protein>
    <submittedName>
        <fullName evidence="2">Uncharacterized protein</fullName>
    </submittedName>
</protein>
<feature type="compositionally biased region" description="Low complexity" evidence="1">
    <location>
        <begin position="1"/>
        <end position="12"/>
    </location>
</feature>
<feature type="region of interest" description="Disordered" evidence="1">
    <location>
        <begin position="1"/>
        <end position="60"/>
    </location>
</feature>
<organism evidence="2 3">
    <name type="scientific">Domibacillus mangrovi</name>
    <dbReference type="NCBI Taxonomy" id="1714354"/>
    <lineage>
        <taxon>Bacteria</taxon>
        <taxon>Bacillati</taxon>
        <taxon>Bacillota</taxon>
        <taxon>Bacilli</taxon>
        <taxon>Bacillales</taxon>
        <taxon>Bacillaceae</taxon>
        <taxon>Domibacillus</taxon>
    </lineage>
</organism>
<sequence length="60" mass="6440">MSNNNGNANGSAPFGRNIKQEGIGSMGTTPIKKERFNESKSQSRGTRSVSPGKKSNEKNK</sequence>
<feature type="compositionally biased region" description="Polar residues" evidence="1">
    <location>
        <begin position="39"/>
        <end position="49"/>
    </location>
</feature>
<name>A0A1Q5P356_9BACI</name>
<evidence type="ECO:0000313" key="3">
    <source>
        <dbReference type="Proteomes" id="UP000186524"/>
    </source>
</evidence>
<keyword evidence="3" id="KW-1185">Reference proteome</keyword>
<gene>
    <name evidence="2" type="ORF">BLL40_08100</name>
</gene>
<evidence type="ECO:0000313" key="2">
    <source>
        <dbReference type="EMBL" id="OKL36690.1"/>
    </source>
</evidence>
<accession>A0A1Q5P356</accession>
<proteinExistence type="predicted"/>
<dbReference type="Proteomes" id="UP000186524">
    <property type="component" value="Unassembled WGS sequence"/>
</dbReference>